<dbReference type="Pfam" id="PF00240">
    <property type="entry name" value="ubiquitin"/>
    <property type="match status" value="1"/>
</dbReference>
<name>A0A1B6GL43_9HEMI</name>
<gene>
    <name evidence="4" type="ORF">g.21715</name>
</gene>
<dbReference type="GO" id="GO:0051087">
    <property type="term" value="F:protein-folding chaperone binding"/>
    <property type="evidence" value="ECO:0007669"/>
    <property type="project" value="TreeGrafter"/>
</dbReference>
<dbReference type="GO" id="GO:0006620">
    <property type="term" value="P:post-translational protein targeting to endoplasmic reticulum membrane"/>
    <property type="evidence" value="ECO:0007669"/>
    <property type="project" value="InterPro"/>
</dbReference>
<dbReference type="AlphaFoldDB" id="A0A1B6GL43"/>
<reference evidence="4" key="1">
    <citation type="submission" date="2015-11" db="EMBL/GenBank/DDBJ databases">
        <title>De novo transcriptome assembly of four potential Pierce s Disease insect vectors from Arizona vineyards.</title>
        <authorList>
            <person name="Tassone E.E."/>
        </authorList>
    </citation>
    <scope>NUCLEOTIDE SEQUENCE</scope>
</reference>
<dbReference type="Gene3D" id="3.10.20.90">
    <property type="entry name" value="Phosphatidylinositol 3-kinase Catalytic Subunit, Chain A, domain 1"/>
    <property type="match status" value="1"/>
</dbReference>
<dbReference type="InterPro" id="IPR047154">
    <property type="entry name" value="UBL4A-like"/>
</dbReference>
<dbReference type="EMBL" id="GECZ01006612">
    <property type="protein sequence ID" value="JAS63157.1"/>
    <property type="molecule type" value="Transcribed_RNA"/>
</dbReference>
<organism evidence="4">
    <name type="scientific">Cuerna arida</name>
    <dbReference type="NCBI Taxonomy" id="1464854"/>
    <lineage>
        <taxon>Eukaryota</taxon>
        <taxon>Metazoa</taxon>
        <taxon>Ecdysozoa</taxon>
        <taxon>Arthropoda</taxon>
        <taxon>Hexapoda</taxon>
        <taxon>Insecta</taxon>
        <taxon>Pterygota</taxon>
        <taxon>Neoptera</taxon>
        <taxon>Paraneoptera</taxon>
        <taxon>Hemiptera</taxon>
        <taxon>Auchenorrhyncha</taxon>
        <taxon>Membracoidea</taxon>
        <taxon>Cicadellidae</taxon>
        <taxon>Cicadellinae</taxon>
        <taxon>Proconiini</taxon>
        <taxon>Cuerna</taxon>
    </lineage>
</organism>
<comment type="subcellular location">
    <subcellularLocation>
        <location evidence="1">Cytoplasm</location>
        <location evidence="1">Cytosol</location>
    </subcellularLocation>
</comment>
<dbReference type="PANTHER" id="PTHR46555">
    <property type="entry name" value="UBIQUITIN-LIKE PROTEIN 4A"/>
    <property type="match status" value="1"/>
</dbReference>
<dbReference type="PROSITE" id="PS00299">
    <property type="entry name" value="UBIQUITIN_1"/>
    <property type="match status" value="1"/>
</dbReference>
<evidence type="ECO:0000256" key="2">
    <source>
        <dbReference type="ARBA" id="ARBA00022490"/>
    </source>
</evidence>
<dbReference type="InterPro" id="IPR029071">
    <property type="entry name" value="Ubiquitin-like_domsf"/>
</dbReference>
<proteinExistence type="predicted"/>
<dbReference type="PROSITE" id="PS50053">
    <property type="entry name" value="UBIQUITIN_2"/>
    <property type="match status" value="1"/>
</dbReference>
<dbReference type="InterPro" id="IPR000626">
    <property type="entry name" value="Ubiquitin-like_dom"/>
</dbReference>
<dbReference type="InterPro" id="IPR019954">
    <property type="entry name" value="Ubiquitin_CS"/>
</dbReference>
<dbReference type="SUPFAM" id="SSF54236">
    <property type="entry name" value="Ubiquitin-like"/>
    <property type="match status" value="1"/>
</dbReference>
<keyword evidence="2" id="KW-0963">Cytoplasm</keyword>
<dbReference type="GO" id="GO:0071816">
    <property type="term" value="P:tail-anchored membrane protein insertion into ER membrane"/>
    <property type="evidence" value="ECO:0007669"/>
    <property type="project" value="TreeGrafter"/>
</dbReference>
<evidence type="ECO:0000313" key="4">
    <source>
        <dbReference type="EMBL" id="JAS63157.1"/>
    </source>
</evidence>
<feature type="domain" description="Ubiquitin-like" evidence="3">
    <location>
        <begin position="1"/>
        <end position="77"/>
    </location>
</feature>
<dbReference type="GO" id="GO:0071818">
    <property type="term" value="C:BAT3 complex"/>
    <property type="evidence" value="ECO:0007669"/>
    <property type="project" value="TreeGrafter"/>
</dbReference>
<dbReference type="SMART" id="SM00213">
    <property type="entry name" value="UBQ"/>
    <property type="match status" value="1"/>
</dbReference>
<protein>
    <recommendedName>
        <fullName evidence="3">Ubiquitin-like domain-containing protein</fullName>
    </recommendedName>
</protein>
<accession>A0A1B6GL43</accession>
<sequence>MKIIIKVLQGQEHTLEVTGQTSVLEVKEQLYKILNIPVNQQKLLLTGRPLTDEKCLCDYPSIKDGTKLNLIVKQETSPAAKSAISKTFEKVGEHDLTILREAAYKFLRDFYSESETQRIVDEFGKEFLRSVSTLSLDDYERIATSCLEEERNS</sequence>
<evidence type="ECO:0000256" key="1">
    <source>
        <dbReference type="ARBA" id="ARBA00004514"/>
    </source>
</evidence>
<evidence type="ECO:0000259" key="3">
    <source>
        <dbReference type="PROSITE" id="PS50053"/>
    </source>
</evidence>
<dbReference type="PANTHER" id="PTHR46555:SF1">
    <property type="entry name" value="UBIQUITIN-LIKE PROTEIN 4A"/>
    <property type="match status" value="1"/>
</dbReference>